<dbReference type="InterPro" id="IPR018320">
    <property type="entry name" value="DNA_polymerase_1"/>
</dbReference>
<dbReference type="CDD" id="cd09898">
    <property type="entry name" value="H3TH_53EXO"/>
    <property type="match status" value="1"/>
</dbReference>
<dbReference type="Gene3D" id="1.20.1060.10">
    <property type="entry name" value="Taq DNA Polymerase, Chain T, domain 4"/>
    <property type="match status" value="1"/>
</dbReference>
<keyword evidence="14 17" id="KW-0234">DNA repair</keyword>
<comment type="catalytic activity">
    <reaction evidence="15 17">
        <text>DNA(n) + a 2'-deoxyribonucleoside 5'-triphosphate = DNA(n+1) + diphosphate</text>
        <dbReference type="Rhea" id="RHEA:22508"/>
        <dbReference type="Rhea" id="RHEA-COMP:17339"/>
        <dbReference type="Rhea" id="RHEA-COMP:17340"/>
        <dbReference type="ChEBI" id="CHEBI:33019"/>
        <dbReference type="ChEBI" id="CHEBI:61560"/>
        <dbReference type="ChEBI" id="CHEBI:173112"/>
        <dbReference type="EC" id="2.7.7.7"/>
    </reaction>
</comment>
<keyword evidence="6 17" id="KW-0548">Nucleotidyltransferase</keyword>
<dbReference type="Pfam" id="PF02739">
    <property type="entry name" value="5_3_exonuc_N"/>
    <property type="match status" value="1"/>
</dbReference>
<comment type="subunit">
    <text evidence="2">Single-chain monomer with multiple functions.</text>
</comment>
<evidence type="ECO:0000256" key="4">
    <source>
        <dbReference type="ARBA" id="ARBA00020311"/>
    </source>
</evidence>
<feature type="domain" description="5'-3' exonuclease" evidence="19">
    <location>
        <begin position="10"/>
        <end position="270"/>
    </location>
</feature>
<evidence type="ECO:0000256" key="17">
    <source>
        <dbReference type="RuleBase" id="RU004460"/>
    </source>
</evidence>
<evidence type="ECO:0000256" key="14">
    <source>
        <dbReference type="ARBA" id="ARBA00023204"/>
    </source>
</evidence>
<dbReference type="Pfam" id="PF01367">
    <property type="entry name" value="5_3_exonuc"/>
    <property type="match status" value="1"/>
</dbReference>
<dbReference type="GO" id="GO:0006302">
    <property type="term" value="P:double-strand break repair"/>
    <property type="evidence" value="ECO:0007669"/>
    <property type="project" value="TreeGrafter"/>
</dbReference>
<dbReference type="InterPro" id="IPR001098">
    <property type="entry name" value="DNA-dir_DNA_pol_A_palm_dom"/>
</dbReference>
<protein>
    <recommendedName>
        <fullName evidence="4 16">DNA polymerase I</fullName>
        <ecNumber evidence="3 16">2.7.7.7</ecNumber>
    </recommendedName>
</protein>
<dbReference type="GO" id="GO:0003677">
    <property type="term" value="F:DNA binding"/>
    <property type="evidence" value="ECO:0007669"/>
    <property type="project" value="UniProtKB-UniRule"/>
</dbReference>
<evidence type="ECO:0000313" key="21">
    <source>
        <dbReference type="EMBL" id="RIJ32881.1"/>
    </source>
</evidence>
<evidence type="ECO:0000256" key="16">
    <source>
        <dbReference type="NCBIfam" id="TIGR00593"/>
    </source>
</evidence>
<evidence type="ECO:0000259" key="20">
    <source>
        <dbReference type="SMART" id="SM00482"/>
    </source>
</evidence>
<keyword evidence="13 17" id="KW-0238">DNA-binding</keyword>
<dbReference type="InterPro" id="IPR012337">
    <property type="entry name" value="RNaseH-like_sf"/>
</dbReference>
<dbReference type="Gene3D" id="1.10.150.20">
    <property type="entry name" value="5' to 3' exonuclease, C-terminal subdomain"/>
    <property type="match status" value="2"/>
</dbReference>
<dbReference type="SUPFAM" id="SSF88723">
    <property type="entry name" value="PIN domain-like"/>
    <property type="match status" value="1"/>
</dbReference>
<accession>A0A399RPY1</accession>
<dbReference type="FunFam" id="3.40.50.1010:FF:000001">
    <property type="entry name" value="DNA polymerase I"/>
    <property type="match status" value="1"/>
</dbReference>
<sequence>MPSAPVTEDSHLYLIDASAYIFRAYHALPPLTRASDGLPVGAVSGFCNMLWKLLEELKGGERPTHFACVFDKSSYSFRNDLYPEYKANRDEPPEDLRPQFPLVREAAVAFHTHALEQEGYEADDLIATYARQAEAKGARVTIVSSDKDLMQLVTDKIHMLDTMKNKQIDADAVFEKFGVTPDKVIDVQALAGDSVDNIPGAPGIGVKTAATLLEEYGTVEELLERAEEIKQPKRRQTLIEHAEQVRTSKLLVTLKDDVPVEVALEDLAVADPDPKTLIDFLEKMEFRTITRRVRETFEAEGVIDETTAGDIGFDAENYVCIRDFKTLEDWIARAHEAGVIGLDTETNSLDCQTCDLVGISIALSPNEACYIPLGHIDPDHSGGSDMFDADPPRQIRKEDALKALKPLLEDPSVLKVGQNFKYDYTVFARNGIHVTPIDDTMLISFALHAGMHGHGMDELSERYFHHSPIPFKEVAGTGKSQITFDRVPLDKATEYAAEDADVTLRLWQHFKPWLHREKVTTVYETLDRPLIPVLAGMERAGIKVDRDHLSRMSSDFAQRMAGLEDAAYKAAGGEFNMGSPKQIGDILFGEMGLPGGKKTKSGQWSTDASQLEYLAAQGHELPQIILDWRMLSKLRSTYTEALQDAINPETGRVHTSYSMAGAQTGRLSSTDPNLQNIPVRTEEGRKIREAFIAEDGNVLISADYSQIELRLLAHIADIDALKNAFKEGLDIHAMTASEMFDTPIEGMDPMVRRKAKAINFGIIYGISAFGLANQLGIERSEASDYIKAYFEKFPGIRKYMDETKDFAKDNLFVKTAFGRKLHLKEMNSKNGAQRAFAERQAINAPIQGSAADIIKRAMIAMPEALAKKKLDAKMLLQVHDELIFEVPEAQAEDTIETVRKVMEKAPLPALQLSVPLDVDARAAKTWAEAH</sequence>
<evidence type="ECO:0000313" key="22">
    <source>
        <dbReference type="Proteomes" id="UP000266385"/>
    </source>
</evidence>
<dbReference type="PANTHER" id="PTHR10133">
    <property type="entry name" value="DNA POLYMERASE I"/>
    <property type="match status" value="1"/>
</dbReference>
<gene>
    <name evidence="17" type="primary">polA</name>
    <name evidence="21" type="ORF">D1223_03275</name>
</gene>
<dbReference type="CDD" id="cd06139">
    <property type="entry name" value="DNA_polA_I_Ecoli_like_exo"/>
    <property type="match status" value="1"/>
</dbReference>
<dbReference type="RefSeq" id="WP_119374962.1">
    <property type="nucleotide sequence ID" value="NZ_QWFX01000005.1"/>
</dbReference>
<comment type="caution">
    <text evidence="21">The sequence shown here is derived from an EMBL/GenBank/DDBJ whole genome shotgun (WGS) entry which is preliminary data.</text>
</comment>
<dbReference type="Gene3D" id="3.30.420.10">
    <property type="entry name" value="Ribonuclease H-like superfamily/Ribonuclease H"/>
    <property type="match status" value="1"/>
</dbReference>
<comment type="function">
    <text evidence="17">In addition to polymerase activity, this DNA polymerase exhibits 3'-5' and 5'-3' exonuclease activity.</text>
</comment>
<keyword evidence="7 17" id="KW-0235">DNA replication</keyword>
<dbReference type="EC" id="2.7.7.7" evidence="3 16"/>
<dbReference type="InterPro" id="IPR002298">
    <property type="entry name" value="DNA_polymerase_A"/>
</dbReference>
<dbReference type="EMBL" id="QWFX01000005">
    <property type="protein sequence ID" value="RIJ32881.1"/>
    <property type="molecule type" value="Genomic_DNA"/>
</dbReference>
<name>A0A399RPY1_9PROT</name>
<dbReference type="AlphaFoldDB" id="A0A399RPY1"/>
<dbReference type="NCBIfam" id="NF004397">
    <property type="entry name" value="PRK05755.1"/>
    <property type="match status" value="1"/>
</dbReference>
<dbReference type="Gene3D" id="3.30.70.370">
    <property type="match status" value="1"/>
</dbReference>
<dbReference type="SMART" id="SM00482">
    <property type="entry name" value="POLAc"/>
    <property type="match status" value="1"/>
</dbReference>
<dbReference type="InterPro" id="IPR036279">
    <property type="entry name" value="5-3_exonuclease_C_sf"/>
</dbReference>
<evidence type="ECO:0000256" key="2">
    <source>
        <dbReference type="ARBA" id="ARBA00011541"/>
    </source>
</evidence>
<dbReference type="SMART" id="SM00474">
    <property type="entry name" value="35EXOc"/>
    <property type="match status" value="1"/>
</dbReference>
<keyword evidence="8" id="KW-0540">Nuclease</keyword>
<dbReference type="InterPro" id="IPR043502">
    <property type="entry name" value="DNA/RNA_pol_sf"/>
</dbReference>
<keyword evidence="5 17" id="KW-0808">Transferase</keyword>
<dbReference type="PRINTS" id="PR00868">
    <property type="entry name" value="DNAPOLI"/>
</dbReference>
<dbReference type="InterPro" id="IPR020045">
    <property type="entry name" value="DNA_polI_H3TH"/>
</dbReference>
<organism evidence="21 22">
    <name type="scientific">Henriciella mobilis</name>
    <dbReference type="NCBI Taxonomy" id="2305467"/>
    <lineage>
        <taxon>Bacteria</taxon>
        <taxon>Pseudomonadati</taxon>
        <taxon>Pseudomonadota</taxon>
        <taxon>Alphaproteobacteria</taxon>
        <taxon>Hyphomonadales</taxon>
        <taxon>Hyphomonadaceae</taxon>
        <taxon>Henriciella</taxon>
    </lineage>
</organism>
<keyword evidence="9 17" id="KW-0227">DNA damage</keyword>
<dbReference type="FunFam" id="1.10.150.20:FF:000003">
    <property type="entry name" value="DNA polymerase I"/>
    <property type="match status" value="1"/>
</dbReference>
<dbReference type="InterPro" id="IPR020046">
    <property type="entry name" value="5-3_exonucl_a-hlix_arch_N"/>
</dbReference>
<evidence type="ECO:0000256" key="13">
    <source>
        <dbReference type="ARBA" id="ARBA00023125"/>
    </source>
</evidence>
<evidence type="ECO:0000256" key="11">
    <source>
        <dbReference type="ARBA" id="ARBA00022839"/>
    </source>
</evidence>
<evidence type="ECO:0000256" key="8">
    <source>
        <dbReference type="ARBA" id="ARBA00022722"/>
    </source>
</evidence>
<dbReference type="NCBIfam" id="TIGR00593">
    <property type="entry name" value="pola"/>
    <property type="match status" value="1"/>
</dbReference>
<dbReference type="SMART" id="SM00279">
    <property type="entry name" value="HhH2"/>
    <property type="match status" value="1"/>
</dbReference>
<comment type="similarity">
    <text evidence="1 17">Belongs to the DNA polymerase type-A family.</text>
</comment>
<dbReference type="GO" id="GO:0003887">
    <property type="term" value="F:DNA-directed DNA polymerase activity"/>
    <property type="evidence" value="ECO:0007669"/>
    <property type="project" value="UniProtKB-UniRule"/>
</dbReference>
<dbReference type="FunFam" id="1.20.1060.10:FF:000001">
    <property type="entry name" value="DNA polymerase I"/>
    <property type="match status" value="1"/>
</dbReference>
<dbReference type="CDD" id="cd08637">
    <property type="entry name" value="DNA_pol_A_pol_I_C"/>
    <property type="match status" value="1"/>
</dbReference>
<proteinExistence type="inferred from homology"/>
<evidence type="ECO:0000256" key="9">
    <source>
        <dbReference type="ARBA" id="ARBA00022763"/>
    </source>
</evidence>
<evidence type="ECO:0000259" key="19">
    <source>
        <dbReference type="SMART" id="SM00475"/>
    </source>
</evidence>
<dbReference type="PANTHER" id="PTHR10133:SF27">
    <property type="entry name" value="DNA POLYMERASE NU"/>
    <property type="match status" value="1"/>
</dbReference>
<dbReference type="Pfam" id="PF01612">
    <property type="entry name" value="DNA_pol_A_exo1"/>
    <property type="match status" value="1"/>
</dbReference>
<evidence type="ECO:0000259" key="18">
    <source>
        <dbReference type="SMART" id="SM00474"/>
    </source>
</evidence>
<keyword evidence="11 17" id="KW-0269">Exonuclease</keyword>
<dbReference type="InterPro" id="IPR036397">
    <property type="entry name" value="RNaseH_sf"/>
</dbReference>
<dbReference type="InterPro" id="IPR008918">
    <property type="entry name" value="HhH2"/>
</dbReference>
<dbReference type="GO" id="GO:0008408">
    <property type="term" value="F:3'-5' exonuclease activity"/>
    <property type="evidence" value="ECO:0007669"/>
    <property type="project" value="UniProtKB-UniRule"/>
</dbReference>
<dbReference type="SUPFAM" id="SSF53098">
    <property type="entry name" value="Ribonuclease H-like"/>
    <property type="match status" value="1"/>
</dbReference>
<dbReference type="GO" id="GO:0006261">
    <property type="term" value="P:DNA-templated DNA replication"/>
    <property type="evidence" value="ECO:0007669"/>
    <property type="project" value="UniProtKB-UniRule"/>
</dbReference>
<feature type="domain" description="DNA-directed DNA polymerase family A palm" evidence="20">
    <location>
        <begin position="684"/>
        <end position="890"/>
    </location>
</feature>
<dbReference type="SMART" id="SM00475">
    <property type="entry name" value="53EXOc"/>
    <property type="match status" value="1"/>
</dbReference>
<dbReference type="InterPro" id="IPR019760">
    <property type="entry name" value="DNA-dir_DNA_pol_A_CS"/>
</dbReference>
<dbReference type="OrthoDB" id="9806424at2"/>
<evidence type="ECO:0000256" key="5">
    <source>
        <dbReference type="ARBA" id="ARBA00022679"/>
    </source>
</evidence>
<dbReference type="FunFam" id="3.30.420.10:FF:000026">
    <property type="entry name" value="DNA polymerase I"/>
    <property type="match status" value="1"/>
</dbReference>
<dbReference type="SUPFAM" id="SSF47807">
    <property type="entry name" value="5' to 3' exonuclease, C-terminal subdomain"/>
    <property type="match status" value="1"/>
</dbReference>
<evidence type="ECO:0000256" key="3">
    <source>
        <dbReference type="ARBA" id="ARBA00012417"/>
    </source>
</evidence>
<evidence type="ECO:0000256" key="12">
    <source>
        <dbReference type="ARBA" id="ARBA00022932"/>
    </source>
</evidence>
<keyword evidence="12 17" id="KW-0239">DNA-directed DNA polymerase</keyword>
<keyword evidence="10 17" id="KW-0378">Hydrolase</keyword>
<reference evidence="21 22" key="1">
    <citation type="submission" date="2018-08" db="EMBL/GenBank/DDBJ databases">
        <title>Henriciella mobilis sp. nov., isolated from seawater.</title>
        <authorList>
            <person name="Cheng H."/>
            <person name="Wu Y.-H."/>
            <person name="Xu X.-W."/>
            <person name="Guo L.-L."/>
        </authorList>
    </citation>
    <scope>NUCLEOTIDE SEQUENCE [LARGE SCALE GENOMIC DNA]</scope>
    <source>
        <strain evidence="21 22">JN25</strain>
    </source>
</reference>
<dbReference type="InterPro" id="IPR002562">
    <property type="entry name" value="3'-5'_exonuclease_dom"/>
</dbReference>
<dbReference type="FunFam" id="1.10.150.20:FF:000002">
    <property type="entry name" value="DNA polymerase I"/>
    <property type="match status" value="1"/>
</dbReference>
<keyword evidence="22" id="KW-1185">Reference proteome</keyword>
<dbReference type="InterPro" id="IPR029060">
    <property type="entry name" value="PIN-like_dom_sf"/>
</dbReference>
<dbReference type="Proteomes" id="UP000266385">
    <property type="component" value="Unassembled WGS sequence"/>
</dbReference>
<feature type="domain" description="3'-5' exonuclease" evidence="18">
    <location>
        <begin position="318"/>
        <end position="515"/>
    </location>
</feature>
<evidence type="ECO:0000256" key="7">
    <source>
        <dbReference type="ARBA" id="ARBA00022705"/>
    </source>
</evidence>
<evidence type="ECO:0000256" key="10">
    <source>
        <dbReference type="ARBA" id="ARBA00022801"/>
    </source>
</evidence>
<evidence type="ECO:0000256" key="1">
    <source>
        <dbReference type="ARBA" id="ARBA00007705"/>
    </source>
</evidence>
<dbReference type="Gene3D" id="3.40.50.1010">
    <property type="entry name" value="5'-nuclease"/>
    <property type="match status" value="1"/>
</dbReference>
<dbReference type="GO" id="GO:0008409">
    <property type="term" value="F:5'-3' exonuclease activity"/>
    <property type="evidence" value="ECO:0007669"/>
    <property type="project" value="UniProtKB-UniRule"/>
</dbReference>
<dbReference type="CDD" id="cd09859">
    <property type="entry name" value="PIN_53EXO"/>
    <property type="match status" value="1"/>
</dbReference>
<dbReference type="InterPro" id="IPR002421">
    <property type="entry name" value="5-3_exonuclease"/>
</dbReference>
<dbReference type="Pfam" id="PF00476">
    <property type="entry name" value="DNA_pol_A"/>
    <property type="match status" value="1"/>
</dbReference>
<dbReference type="PROSITE" id="PS00447">
    <property type="entry name" value="DNA_POLYMERASE_A"/>
    <property type="match status" value="1"/>
</dbReference>
<dbReference type="SUPFAM" id="SSF56672">
    <property type="entry name" value="DNA/RNA polymerases"/>
    <property type="match status" value="1"/>
</dbReference>
<evidence type="ECO:0000256" key="15">
    <source>
        <dbReference type="ARBA" id="ARBA00049244"/>
    </source>
</evidence>
<evidence type="ECO:0000256" key="6">
    <source>
        <dbReference type="ARBA" id="ARBA00022695"/>
    </source>
</evidence>